<evidence type="ECO:0008006" key="5">
    <source>
        <dbReference type="Google" id="ProtNLM"/>
    </source>
</evidence>
<dbReference type="Gene3D" id="2.20.25.10">
    <property type="match status" value="1"/>
</dbReference>
<gene>
    <name evidence="3" type="ORF">G6011_01478</name>
</gene>
<organism evidence="3 4">
    <name type="scientific">Alternaria panax</name>
    <dbReference type="NCBI Taxonomy" id="48097"/>
    <lineage>
        <taxon>Eukaryota</taxon>
        <taxon>Fungi</taxon>
        <taxon>Dikarya</taxon>
        <taxon>Ascomycota</taxon>
        <taxon>Pezizomycotina</taxon>
        <taxon>Dothideomycetes</taxon>
        <taxon>Pleosporomycetidae</taxon>
        <taxon>Pleosporales</taxon>
        <taxon>Pleosporineae</taxon>
        <taxon>Pleosporaceae</taxon>
        <taxon>Alternaria</taxon>
        <taxon>Alternaria sect. Panax</taxon>
    </lineage>
</organism>
<evidence type="ECO:0000313" key="3">
    <source>
        <dbReference type="EMBL" id="KAG9196357.1"/>
    </source>
</evidence>
<dbReference type="Gene3D" id="3.50.50.60">
    <property type="entry name" value="FAD/NAD(P)-binding domain"/>
    <property type="match status" value="1"/>
</dbReference>
<feature type="region of interest" description="Disordered" evidence="2">
    <location>
        <begin position="187"/>
        <end position="238"/>
    </location>
</feature>
<proteinExistence type="inferred from homology"/>
<name>A0AAD4NVL7_9PLEO</name>
<protein>
    <recommendedName>
        <fullName evidence="5">Glucose-methanol-choline oxidoreductase N-terminal domain-containing protein</fullName>
    </recommendedName>
</protein>
<sequence length="280" mass="30240">MKPRAVVVEYLQGKSVYEANPRRNASTTGTILQLSGIGPKALLDKYDISVVSDLPGVGRTLQDNYEIPIYGNARVSFAATHDPEAPQCTNGAPGDPCLDLWYKGEGPYSRGGLNSNAFFIRMPHAVEGEREMLMFASTGRLLAGFIPTEFLNRTSYFPSTFSWSTVKMHAQNTASYIQIHSADPVDTPELGLPELPPTAPTPADLVEPSSTSASALDTTDATPATATEEVEEEPSQTAKDLHRILLETCIQEGKLVCGACEHEYAVKEGVANFLLPGHLV</sequence>
<dbReference type="Proteomes" id="UP001199106">
    <property type="component" value="Unassembled WGS sequence"/>
</dbReference>
<dbReference type="GO" id="GO:0016491">
    <property type="term" value="F:oxidoreductase activity"/>
    <property type="evidence" value="ECO:0007669"/>
    <property type="project" value="TreeGrafter"/>
</dbReference>
<feature type="compositionally biased region" description="Low complexity" evidence="2">
    <location>
        <begin position="201"/>
        <end position="227"/>
    </location>
</feature>
<dbReference type="SUPFAM" id="SSF51905">
    <property type="entry name" value="FAD/NAD(P)-binding domain"/>
    <property type="match status" value="1"/>
</dbReference>
<dbReference type="PANTHER" id="PTHR11552">
    <property type="entry name" value="GLUCOSE-METHANOL-CHOLINE GMC OXIDOREDUCTASE"/>
    <property type="match status" value="1"/>
</dbReference>
<evidence type="ECO:0000313" key="4">
    <source>
        <dbReference type="Proteomes" id="UP001199106"/>
    </source>
</evidence>
<evidence type="ECO:0000256" key="2">
    <source>
        <dbReference type="SAM" id="MobiDB-lite"/>
    </source>
</evidence>
<keyword evidence="4" id="KW-1185">Reference proteome</keyword>
<dbReference type="EMBL" id="JAANER010000001">
    <property type="protein sequence ID" value="KAG9196357.1"/>
    <property type="molecule type" value="Genomic_DNA"/>
</dbReference>
<dbReference type="PANTHER" id="PTHR11552:SF80">
    <property type="entry name" value="GMC OXIDOREDUCTASE"/>
    <property type="match status" value="1"/>
</dbReference>
<dbReference type="AlphaFoldDB" id="A0AAD4NVL7"/>
<comment type="similarity">
    <text evidence="1">Belongs to the GMC oxidoreductase family.</text>
</comment>
<dbReference type="InterPro" id="IPR036188">
    <property type="entry name" value="FAD/NAD-bd_sf"/>
</dbReference>
<dbReference type="InterPro" id="IPR012132">
    <property type="entry name" value="GMC_OxRdtase"/>
</dbReference>
<evidence type="ECO:0000256" key="1">
    <source>
        <dbReference type="ARBA" id="ARBA00010790"/>
    </source>
</evidence>
<accession>A0AAD4NVL7</accession>
<comment type="caution">
    <text evidence="3">The sequence shown here is derived from an EMBL/GenBank/DDBJ whole genome shotgun (WGS) entry which is preliminary data.</text>
</comment>
<reference evidence="3" key="1">
    <citation type="submission" date="2021-07" db="EMBL/GenBank/DDBJ databases">
        <title>Genome Resource of American Ginseng Black Spot Pathogen Alternaria panax.</title>
        <authorList>
            <person name="Qiu C."/>
            <person name="Wang W."/>
            <person name="Liu Z."/>
        </authorList>
    </citation>
    <scope>NUCLEOTIDE SEQUENCE</scope>
    <source>
        <strain evidence="3">BNCC115425</strain>
    </source>
</reference>
<dbReference type="GO" id="GO:0050660">
    <property type="term" value="F:flavin adenine dinucleotide binding"/>
    <property type="evidence" value="ECO:0007669"/>
    <property type="project" value="InterPro"/>
</dbReference>